<name>A0A9X0BL96_9EURO</name>
<gene>
    <name evidence="2" type="ORF">N7530_008741</name>
</gene>
<keyword evidence="1" id="KW-0732">Signal</keyword>
<protein>
    <submittedName>
        <fullName evidence="2">Uncharacterized protein</fullName>
    </submittedName>
</protein>
<reference evidence="2" key="2">
    <citation type="journal article" date="2023" name="IMA Fungus">
        <title>Comparative genomic study of the Penicillium genus elucidates a diverse pangenome and 15 lateral gene transfer events.</title>
        <authorList>
            <person name="Petersen C."/>
            <person name="Sorensen T."/>
            <person name="Nielsen M.R."/>
            <person name="Sondergaard T.E."/>
            <person name="Sorensen J.L."/>
            <person name="Fitzpatrick D.A."/>
            <person name="Frisvad J.C."/>
            <person name="Nielsen K.L."/>
        </authorList>
    </citation>
    <scope>NUCLEOTIDE SEQUENCE</scope>
    <source>
        <strain evidence="2">IBT 17660</strain>
    </source>
</reference>
<sequence length="345" mass="38798">MRRAATLLQLPLFLATQALGKVDINYEPNENYRPQNVTGLDYFYYPWIGSYYNGSAVFTISDVKRRDLRLDFEIEEEGKLELCGQLQNITYTWSYPAILAITETEPETEPEDERPKNKNPIDVSLFTSYSNFTRYFNDYMDSSNLQIHDMPFVFESIEMLRDGDPPREEDTTQNFNLTVAEGTGNGLPFRVTGSSDLEYTPLDTVQANMSTCTRSEGWWAVSPIGSRRGLDDLRGVTDPTVQLAFDESSASFSIRSWVVANTLNEEEEETPLISGRLTIEFLGRIDAARSDVLNKGTPVTWTPSMGFGNNSLSLDFSQSGALAAAGVNIRHMWSILGAVLVYIFI</sequence>
<keyword evidence="3" id="KW-1185">Reference proteome</keyword>
<organism evidence="2 3">
    <name type="scientific">Penicillium desertorum</name>
    <dbReference type="NCBI Taxonomy" id="1303715"/>
    <lineage>
        <taxon>Eukaryota</taxon>
        <taxon>Fungi</taxon>
        <taxon>Dikarya</taxon>
        <taxon>Ascomycota</taxon>
        <taxon>Pezizomycotina</taxon>
        <taxon>Eurotiomycetes</taxon>
        <taxon>Eurotiomycetidae</taxon>
        <taxon>Eurotiales</taxon>
        <taxon>Aspergillaceae</taxon>
        <taxon>Penicillium</taxon>
    </lineage>
</organism>
<evidence type="ECO:0000313" key="2">
    <source>
        <dbReference type="EMBL" id="KAJ5471384.1"/>
    </source>
</evidence>
<feature type="chain" id="PRO_5040955327" evidence="1">
    <location>
        <begin position="21"/>
        <end position="345"/>
    </location>
</feature>
<comment type="caution">
    <text evidence="2">The sequence shown here is derived from an EMBL/GenBank/DDBJ whole genome shotgun (WGS) entry which is preliminary data.</text>
</comment>
<dbReference type="OrthoDB" id="5054768at2759"/>
<evidence type="ECO:0000256" key="1">
    <source>
        <dbReference type="SAM" id="SignalP"/>
    </source>
</evidence>
<feature type="signal peptide" evidence="1">
    <location>
        <begin position="1"/>
        <end position="20"/>
    </location>
</feature>
<evidence type="ECO:0000313" key="3">
    <source>
        <dbReference type="Proteomes" id="UP001147760"/>
    </source>
</evidence>
<dbReference type="EMBL" id="JAPWDO010000005">
    <property type="protein sequence ID" value="KAJ5471384.1"/>
    <property type="molecule type" value="Genomic_DNA"/>
</dbReference>
<dbReference type="Proteomes" id="UP001147760">
    <property type="component" value="Unassembled WGS sequence"/>
</dbReference>
<proteinExistence type="predicted"/>
<accession>A0A9X0BL96</accession>
<dbReference type="AlphaFoldDB" id="A0A9X0BL96"/>
<reference evidence="2" key="1">
    <citation type="submission" date="2022-12" db="EMBL/GenBank/DDBJ databases">
        <authorList>
            <person name="Petersen C."/>
        </authorList>
    </citation>
    <scope>NUCLEOTIDE SEQUENCE</scope>
    <source>
        <strain evidence="2">IBT 17660</strain>
    </source>
</reference>